<dbReference type="GO" id="GO:0008202">
    <property type="term" value="P:steroid metabolic process"/>
    <property type="evidence" value="ECO:0007669"/>
    <property type="project" value="TreeGrafter"/>
</dbReference>
<evidence type="ECO:0000256" key="1">
    <source>
        <dbReference type="ARBA" id="ARBA00023002"/>
    </source>
</evidence>
<gene>
    <name evidence="3" type="ORF">MSPICULIGERA_LOCUS11278</name>
</gene>
<dbReference type="Gene3D" id="3.40.50.720">
    <property type="entry name" value="NAD(P)-binding Rossmann-like Domain"/>
    <property type="match status" value="1"/>
</dbReference>
<dbReference type="PANTHER" id="PTHR43313">
    <property type="entry name" value="SHORT-CHAIN DEHYDROGENASE/REDUCTASE FAMILY 9C"/>
    <property type="match status" value="1"/>
</dbReference>
<dbReference type="AlphaFoldDB" id="A0AA36CRW4"/>
<dbReference type="Proteomes" id="UP001177023">
    <property type="component" value="Unassembled WGS sequence"/>
</dbReference>
<keyword evidence="2" id="KW-0472">Membrane</keyword>
<organism evidence="3 4">
    <name type="scientific">Mesorhabditis spiculigera</name>
    <dbReference type="NCBI Taxonomy" id="96644"/>
    <lineage>
        <taxon>Eukaryota</taxon>
        <taxon>Metazoa</taxon>
        <taxon>Ecdysozoa</taxon>
        <taxon>Nematoda</taxon>
        <taxon>Chromadorea</taxon>
        <taxon>Rhabditida</taxon>
        <taxon>Rhabditina</taxon>
        <taxon>Rhabditomorpha</taxon>
        <taxon>Rhabditoidea</taxon>
        <taxon>Rhabditidae</taxon>
        <taxon>Mesorhabditinae</taxon>
        <taxon>Mesorhabditis</taxon>
    </lineage>
</organism>
<name>A0AA36CRW4_9BILA</name>
<dbReference type="PANTHER" id="PTHR43313:SF18">
    <property type="entry name" value="DIETARY RESTRICTION DOWN REGULATED"/>
    <property type="match status" value="1"/>
</dbReference>
<comment type="caution">
    <text evidence="3">The sequence shown here is derived from an EMBL/GenBank/DDBJ whole genome shotgun (WGS) entry which is preliminary data.</text>
</comment>
<dbReference type="EMBL" id="CATQJA010002609">
    <property type="protein sequence ID" value="CAJ0572903.1"/>
    <property type="molecule type" value="Genomic_DNA"/>
</dbReference>
<evidence type="ECO:0000313" key="3">
    <source>
        <dbReference type="EMBL" id="CAJ0572903.1"/>
    </source>
</evidence>
<dbReference type="GO" id="GO:0016491">
    <property type="term" value="F:oxidoreductase activity"/>
    <property type="evidence" value="ECO:0007669"/>
    <property type="project" value="UniProtKB-KW"/>
</dbReference>
<proteinExistence type="predicted"/>
<feature type="transmembrane region" description="Helical" evidence="2">
    <location>
        <begin position="6"/>
        <end position="24"/>
    </location>
</feature>
<keyword evidence="1" id="KW-0560">Oxidoreductase</keyword>
<dbReference type="Pfam" id="PF00106">
    <property type="entry name" value="adh_short"/>
    <property type="match status" value="1"/>
</dbReference>
<dbReference type="InterPro" id="IPR020904">
    <property type="entry name" value="Sc_DH/Rdtase_CS"/>
</dbReference>
<keyword evidence="4" id="KW-1185">Reference proteome</keyword>
<evidence type="ECO:0000256" key="2">
    <source>
        <dbReference type="SAM" id="Phobius"/>
    </source>
</evidence>
<dbReference type="InterPro" id="IPR002347">
    <property type="entry name" value="SDR_fam"/>
</dbReference>
<dbReference type="PRINTS" id="PR00081">
    <property type="entry name" value="GDHRDH"/>
</dbReference>
<feature type="non-terminal residue" evidence="3">
    <location>
        <position position="327"/>
    </location>
</feature>
<dbReference type="SUPFAM" id="SSF51735">
    <property type="entry name" value="NAD(P)-binding Rossmann-fold domains"/>
    <property type="match status" value="1"/>
</dbReference>
<dbReference type="InterPro" id="IPR036291">
    <property type="entry name" value="NAD(P)-bd_dom_sf"/>
</dbReference>
<evidence type="ECO:0000313" key="4">
    <source>
        <dbReference type="Proteomes" id="UP001177023"/>
    </source>
</evidence>
<keyword evidence="2" id="KW-1133">Transmembrane helix</keyword>
<keyword evidence="2" id="KW-0812">Transmembrane</keyword>
<sequence length="327" mass="36986">MWLQLVSGAFTGAVIVYGLVKFLLTLRLPNSHRKTVAISGCDSGFGQLLALRLNSLGVPVVAGCYSEKGEEELKNKASKAKILYTHPLDVTDNESVTKFSDFVRKVTGGRGLWGIVCNAGILGNSGPDDWLNAEDYMKTMSVNTFGVMRFVQHLRKFVKIQQGRIVIISSISGRTPRPTVGPYCVSKHAVEAYADVIRHEMCDFGVSVHILEPGFFTTNITQTATNDLDRVWTRLDDEQRHEFGRDFFDKYKHSRFSRLSHCSDDLDSVVDAYEHALLARFPKTRYWVGWDTIFFYIPLATLPTFLQDWVIHFQRRGRPMPLATKTP</sequence>
<protein>
    <submittedName>
        <fullName evidence="3">Uncharacterized protein</fullName>
    </submittedName>
</protein>
<accession>A0AA36CRW4</accession>
<reference evidence="3" key="1">
    <citation type="submission" date="2023-06" db="EMBL/GenBank/DDBJ databases">
        <authorList>
            <person name="Delattre M."/>
        </authorList>
    </citation>
    <scope>NUCLEOTIDE SEQUENCE</scope>
    <source>
        <strain evidence="3">AF72</strain>
    </source>
</reference>
<dbReference type="PROSITE" id="PS00061">
    <property type="entry name" value="ADH_SHORT"/>
    <property type="match status" value="1"/>
</dbReference>